<reference evidence="1 3" key="1">
    <citation type="journal article" date="2014" name="BMC Genomics">
        <title>Genome sequence of Anopheles sinensis provides insight into genetics basis of mosquito competence for malaria parasites.</title>
        <authorList>
            <person name="Zhou D."/>
            <person name="Zhang D."/>
            <person name="Ding G."/>
            <person name="Shi L."/>
            <person name="Hou Q."/>
            <person name="Ye Y."/>
            <person name="Xu Y."/>
            <person name="Zhou H."/>
            <person name="Xiong C."/>
            <person name="Li S."/>
            <person name="Yu J."/>
            <person name="Hong S."/>
            <person name="Yu X."/>
            <person name="Zou P."/>
            <person name="Chen C."/>
            <person name="Chang X."/>
            <person name="Wang W."/>
            <person name="Lv Y."/>
            <person name="Sun Y."/>
            <person name="Ma L."/>
            <person name="Shen B."/>
            <person name="Zhu C."/>
        </authorList>
    </citation>
    <scope>NUCLEOTIDE SEQUENCE [LARGE SCALE GENOMIC DNA]</scope>
</reference>
<dbReference type="EMBL" id="ATLV01024627">
    <property type="status" value="NOT_ANNOTATED_CDS"/>
    <property type="molecule type" value="Genomic_DNA"/>
</dbReference>
<keyword evidence="3" id="KW-1185">Reference proteome</keyword>
<organism evidence="1">
    <name type="scientific">Anopheles sinensis</name>
    <name type="common">Mosquito</name>
    <dbReference type="NCBI Taxonomy" id="74873"/>
    <lineage>
        <taxon>Eukaryota</taxon>
        <taxon>Metazoa</taxon>
        <taxon>Ecdysozoa</taxon>
        <taxon>Arthropoda</taxon>
        <taxon>Hexapoda</taxon>
        <taxon>Insecta</taxon>
        <taxon>Pterygota</taxon>
        <taxon>Neoptera</taxon>
        <taxon>Endopterygota</taxon>
        <taxon>Diptera</taxon>
        <taxon>Nematocera</taxon>
        <taxon>Culicoidea</taxon>
        <taxon>Culicidae</taxon>
        <taxon>Anophelinae</taxon>
        <taxon>Anopheles</taxon>
    </lineage>
</organism>
<name>A0A084WNL8_ANOSI</name>
<evidence type="ECO:0000313" key="2">
    <source>
        <dbReference type="EnsemblMetazoa" id="ASIC020006-PA"/>
    </source>
</evidence>
<evidence type="ECO:0000313" key="3">
    <source>
        <dbReference type="Proteomes" id="UP000030765"/>
    </source>
</evidence>
<dbReference type="AlphaFoldDB" id="A0A084WNL8"/>
<dbReference type="Proteomes" id="UP000030765">
    <property type="component" value="Unassembled WGS sequence"/>
</dbReference>
<evidence type="ECO:0000313" key="1">
    <source>
        <dbReference type="EMBL" id="KFB51812.1"/>
    </source>
</evidence>
<accession>A0A084WNL8</accession>
<sequence length="53" mass="5615">MPATFHQPSDSALKSGGRNVGEVLAFVVCAASREFTFPEVRKDTSGVKLFASA</sequence>
<protein>
    <submittedName>
        <fullName evidence="1 2">Uncharacterized protein</fullName>
    </submittedName>
</protein>
<dbReference type="EMBL" id="KE525354">
    <property type="protein sequence ID" value="KFB51812.1"/>
    <property type="molecule type" value="Genomic_DNA"/>
</dbReference>
<proteinExistence type="predicted"/>
<dbReference type="VEuPathDB" id="VectorBase:ASIC020006"/>
<gene>
    <name evidence="1" type="ORF">ZHAS_00020006</name>
</gene>
<reference evidence="2" key="2">
    <citation type="submission" date="2020-05" db="UniProtKB">
        <authorList>
            <consortium name="EnsemblMetazoa"/>
        </authorList>
    </citation>
    <scope>IDENTIFICATION</scope>
</reference>
<dbReference type="EnsemblMetazoa" id="ASIC020006-RA">
    <property type="protein sequence ID" value="ASIC020006-PA"/>
    <property type="gene ID" value="ASIC020006"/>
</dbReference>